<dbReference type="OrthoDB" id="5834533at2759"/>
<reference evidence="1 2" key="1">
    <citation type="submission" date="2013-11" db="EMBL/GenBank/DDBJ databases">
        <title>Draft genome of the bovine lungworm Dictyocaulus viviparus.</title>
        <authorList>
            <person name="Mitreva M."/>
        </authorList>
    </citation>
    <scope>NUCLEOTIDE SEQUENCE [LARGE SCALE GENOMIC DNA]</scope>
    <source>
        <strain evidence="1 2">HannoverDv2000</strain>
    </source>
</reference>
<gene>
    <name evidence="1" type="ORF">DICVIV_01741</name>
</gene>
<evidence type="ECO:0000313" key="2">
    <source>
        <dbReference type="Proteomes" id="UP000053766"/>
    </source>
</evidence>
<sequence>MEGLEFANVKQSDVKAASILMEKCVSLTEIAMEIFVYSVQQIIRPNGMISVRKTCLNSGLYQFSDGMTITSMNQCVTRTLPDGYYYVMMCSSGDECNSNCITTTMATTVMTTSRPLPGNVLCYDCISYNGTDCQSNVCEGKFCIYERKVTGKELMMRKSCTDTPLIILDNSISVHEVGVCEVRNTLTSQYFVNICDNFNFCNNYCNPEVTTSIPQKQPFINCYNCESYAGECFTGKCTAQYCFYERQRRQPNGLMYIKKSCSNLPFIEYPDKSLSMTLNACEIRLMQGVQYQVFVCDMIDNCNAACPVTNRTLINCYDCEISNQNDCTTGICQGSYCIFSKI</sequence>
<evidence type="ECO:0000313" key="1">
    <source>
        <dbReference type="EMBL" id="KJH52040.1"/>
    </source>
</evidence>
<protein>
    <submittedName>
        <fullName evidence="1">Uncharacterized protein</fullName>
    </submittedName>
</protein>
<dbReference type="EMBL" id="KN716171">
    <property type="protein sequence ID" value="KJH52040.1"/>
    <property type="molecule type" value="Genomic_DNA"/>
</dbReference>
<proteinExistence type="predicted"/>
<keyword evidence="2" id="KW-1185">Reference proteome</keyword>
<name>A0A0D8Y5M4_DICVI</name>
<accession>A0A0D8Y5M4</accession>
<dbReference type="AlphaFoldDB" id="A0A0D8Y5M4"/>
<dbReference type="Proteomes" id="UP000053766">
    <property type="component" value="Unassembled WGS sequence"/>
</dbReference>
<organism evidence="1 2">
    <name type="scientific">Dictyocaulus viviparus</name>
    <name type="common">Bovine lungworm</name>
    <dbReference type="NCBI Taxonomy" id="29172"/>
    <lineage>
        <taxon>Eukaryota</taxon>
        <taxon>Metazoa</taxon>
        <taxon>Ecdysozoa</taxon>
        <taxon>Nematoda</taxon>
        <taxon>Chromadorea</taxon>
        <taxon>Rhabditida</taxon>
        <taxon>Rhabditina</taxon>
        <taxon>Rhabditomorpha</taxon>
        <taxon>Strongyloidea</taxon>
        <taxon>Metastrongylidae</taxon>
        <taxon>Dictyocaulus</taxon>
    </lineage>
</organism>
<reference evidence="2" key="2">
    <citation type="journal article" date="2016" name="Sci. Rep.">
        <title>Dictyocaulus viviparus genome, variome and transcriptome elucidate lungworm biology and support future intervention.</title>
        <authorList>
            <person name="McNulty S.N."/>
            <person name="Strube C."/>
            <person name="Rosa B.A."/>
            <person name="Martin J.C."/>
            <person name="Tyagi R."/>
            <person name="Choi Y.J."/>
            <person name="Wang Q."/>
            <person name="Hallsworth Pepin K."/>
            <person name="Zhang X."/>
            <person name="Ozersky P."/>
            <person name="Wilson R.K."/>
            <person name="Sternberg P.W."/>
            <person name="Gasser R.B."/>
            <person name="Mitreva M."/>
        </authorList>
    </citation>
    <scope>NUCLEOTIDE SEQUENCE [LARGE SCALE GENOMIC DNA]</scope>
    <source>
        <strain evidence="2">HannoverDv2000</strain>
    </source>
</reference>